<evidence type="ECO:0000259" key="1">
    <source>
        <dbReference type="Pfam" id="PF08495"/>
    </source>
</evidence>
<dbReference type="Proteomes" id="UP000192276">
    <property type="component" value="Unassembled WGS sequence"/>
</dbReference>
<dbReference type="EMBL" id="LWBP01000243">
    <property type="protein sequence ID" value="OQP46661.1"/>
    <property type="molecule type" value="Genomic_DNA"/>
</dbReference>
<accession>A0A1V9EKS0</accession>
<comment type="caution">
    <text evidence="2">The sequence shown here is derived from an EMBL/GenBank/DDBJ whole genome shotgun (WGS) entry which is preliminary data.</text>
</comment>
<gene>
    <name evidence="2" type="ORF">A4R26_08030</name>
</gene>
<reference evidence="3" key="1">
    <citation type="submission" date="2016-04" db="EMBL/GenBank/DDBJ databases">
        <authorList>
            <person name="Chen L."/>
            <person name="Zhuang W."/>
            <person name="Wang G."/>
        </authorList>
    </citation>
    <scope>NUCLEOTIDE SEQUENCE [LARGE SCALE GENOMIC DNA]</scope>
    <source>
        <strain evidence="3">208</strain>
    </source>
</reference>
<name>A0A1V9EKS0_9BACT</name>
<dbReference type="InterPro" id="IPR013702">
    <property type="entry name" value="FIST_domain_N"/>
</dbReference>
<protein>
    <recommendedName>
        <fullName evidence="1">FIST domain-containing protein</fullName>
    </recommendedName>
</protein>
<dbReference type="Pfam" id="PF08495">
    <property type="entry name" value="FIST"/>
    <property type="match status" value="1"/>
</dbReference>
<keyword evidence="3" id="KW-1185">Reference proteome</keyword>
<proteinExistence type="predicted"/>
<sequence length="206" mass="22620">MKIQQLQYAGKSWKIHLHAEDFDRMQCQLVLVFGEASLITDTAVFNYLERSYPEAHIILSSSPGSIINCTSPNNSVVVTAIQFDNITIHCAETYIYRHQNYFSAGYYLLQQLQQSDLSAAFIVSDSTCSDNSELLSGFNKNNTQNIPVLSGLAGDSSQFPRTCVGVNQLPAAGVITAIGFYGPPIDLGSLGRLYDQTMTVSAFTEI</sequence>
<dbReference type="STRING" id="550983.A4R26_08030"/>
<evidence type="ECO:0000313" key="3">
    <source>
        <dbReference type="Proteomes" id="UP000192276"/>
    </source>
</evidence>
<feature type="domain" description="FIST" evidence="1">
    <location>
        <begin position="28"/>
        <end position="188"/>
    </location>
</feature>
<dbReference type="OrthoDB" id="680009at2"/>
<dbReference type="AlphaFoldDB" id="A0A1V9EKS0"/>
<evidence type="ECO:0000313" key="2">
    <source>
        <dbReference type="EMBL" id="OQP46661.1"/>
    </source>
</evidence>
<dbReference type="RefSeq" id="WP_081170749.1">
    <property type="nucleotide sequence ID" value="NZ_LWBP01000243.1"/>
</dbReference>
<organism evidence="2 3">
    <name type="scientific">Niastella populi</name>
    <dbReference type="NCBI Taxonomy" id="550983"/>
    <lineage>
        <taxon>Bacteria</taxon>
        <taxon>Pseudomonadati</taxon>
        <taxon>Bacteroidota</taxon>
        <taxon>Chitinophagia</taxon>
        <taxon>Chitinophagales</taxon>
        <taxon>Chitinophagaceae</taxon>
        <taxon>Niastella</taxon>
    </lineage>
</organism>